<protein>
    <recommendedName>
        <fullName evidence="1">Enoyl reductase (ER) domain-containing protein</fullName>
    </recommendedName>
</protein>
<reference evidence="2" key="2">
    <citation type="submission" date="2024-10" db="UniProtKB">
        <authorList>
            <consortium name="EnsemblProtists"/>
        </authorList>
    </citation>
    <scope>IDENTIFICATION</scope>
</reference>
<dbReference type="EnsemblProtists" id="EOD06577">
    <property type="protein sequence ID" value="EOD06577"/>
    <property type="gene ID" value="EMIHUDRAFT_43295"/>
</dbReference>
<dbReference type="Proteomes" id="UP000013827">
    <property type="component" value="Unassembled WGS sequence"/>
</dbReference>
<evidence type="ECO:0000259" key="1">
    <source>
        <dbReference type="SMART" id="SM00829"/>
    </source>
</evidence>
<reference evidence="3" key="1">
    <citation type="journal article" date="2013" name="Nature">
        <title>Pan genome of the phytoplankton Emiliania underpins its global distribution.</title>
        <authorList>
            <person name="Read B.A."/>
            <person name="Kegel J."/>
            <person name="Klute M.J."/>
            <person name="Kuo A."/>
            <person name="Lefebvre S.C."/>
            <person name="Maumus F."/>
            <person name="Mayer C."/>
            <person name="Miller J."/>
            <person name="Monier A."/>
            <person name="Salamov A."/>
            <person name="Young J."/>
            <person name="Aguilar M."/>
            <person name="Claverie J.M."/>
            <person name="Frickenhaus S."/>
            <person name="Gonzalez K."/>
            <person name="Herman E.K."/>
            <person name="Lin Y.C."/>
            <person name="Napier J."/>
            <person name="Ogata H."/>
            <person name="Sarno A.F."/>
            <person name="Shmutz J."/>
            <person name="Schroeder D."/>
            <person name="de Vargas C."/>
            <person name="Verret F."/>
            <person name="von Dassow P."/>
            <person name="Valentin K."/>
            <person name="Van de Peer Y."/>
            <person name="Wheeler G."/>
            <person name="Dacks J.B."/>
            <person name="Delwiche C.F."/>
            <person name="Dyhrman S.T."/>
            <person name="Glockner G."/>
            <person name="John U."/>
            <person name="Richards T."/>
            <person name="Worden A.Z."/>
            <person name="Zhang X."/>
            <person name="Grigoriev I.V."/>
            <person name="Allen A.E."/>
            <person name="Bidle K."/>
            <person name="Borodovsky M."/>
            <person name="Bowler C."/>
            <person name="Brownlee C."/>
            <person name="Cock J.M."/>
            <person name="Elias M."/>
            <person name="Gladyshev V.N."/>
            <person name="Groth M."/>
            <person name="Guda C."/>
            <person name="Hadaegh A."/>
            <person name="Iglesias-Rodriguez M.D."/>
            <person name="Jenkins J."/>
            <person name="Jones B.M."/>
            <person name="Lawson T."/>
            <person name="Leese F."/>
            <person name="Lindquist E."/>
            <person name="Lobanov A."/>
            <person name="Lomsadze A."/>
            <person name="Malik S.B."/>
            <person name="Marsh M.E."/>
            <person name="Mackinder L."/>
            <person name="Mock T."/>
            <person name="Mueller-Roeber B."/>
            <person name="Pagarete A."/>
            <person name="Parker M."/>
            <person name="Probert I."/>
            <person name="Quesneville H."/>
            <person name="Raines C."/>
            <person name="Rensing S.A."/>
            <person name="Riano-Pachon D.M."/>
            <person name="Richier S."/>
            <person name="Rokitta S."/>
            <person name="Shiraiwa Y."/>
            <person name="Soanes D.M."/>
            <person name="van der Giezen M."/>
            <person name="Wahlund T.M."/>
            <person name="Williams B."/>
            <person name="Wilson W."/>
            <person name="Wolfe G."/>
            <person name="Wurch L.L."/>
        </authorList>
    </citation>
    <scope>NUCLEOTIDE SEQUENCE</scope>
</reference>
<dbReference type="eggNOG" id="KOG1196">
    <property type="taxonomic scope" value="Eukaryota"/>
</dbReference>
<dbReference type="AlphaFoldDB" id="A0A0D3I5P2"/>
<dbReference type="Gene3D" id="3.40.50.720">
    <property type="entry name" value="NAD(P)-binding Rossmann-like Domain"/>
    <property type="match status" value="1"/>
</dbReference>
<dbReference type="GO" id="GO:0016491">
    <property type="term" value="F:oxidoreductase activity"/>
    <property type="evidence" value="ECO:0007669"/>
    <property type="project" value="InterPro"/>
</dbReference>
<sequence>EVLIRVMVAGVNGGADTFSVTRAAAEATGIKLGAEGVGVVVAAGAEADYAAGDRVAFIGGGYSEYTRVKARLCNAVDEGGDAAEQTAARVSGLTAAVALGHTAPVTSGDVVVVTACATGSFAVQLAKAAGASVVGTVGSAAKVDAAKQLGVDRVLNYRHESLADVLAAEYPGGVDVAYEGVGGALLGAVCANLKPEGRVLIVGSISQYPHNDETPHHGVEGVGDTMDDVFRPGRTVELPNGGRLIGNVWGDAFSTGVLPAFRDRLYADLAAGEIRALVDGTRFCGVSEAPAAVAHMLAGRNTGKTVL</sequence>
<dbReference type="Pfam" id="PF00107">
    <property type="entry name" value="ADH_zinc_N"/>
    <property type="match status" value="1"/>
</dbReference>
<dbReference type="GO" id="GO:0005739">
    <property type="term" value="C:mitochondrion"/>
    <property type="evidence" value="ECO:0007669"/>
    <property type="project" value="TreeGrafter"/>
</dbReference>
<dbReference type="RefSeq" id="XP_005759006.1">
    <property type="nucleotide sequence ID" value="XM_005758949.1"/>
</dbReference>
<name>A0A0D3I5P2_EMIH1</name>
<dbReference type="InterPro" id="IPR013154">
    <property type="entry name" value="ADH-like_N"/>
</dbReference>
<dbReference type="InterPro" id="IPR011032">
    <property type="entry name" value="GroES-like_sf"/>
</dbReference>
<organism evidence="2 3">
    <name type="scientific">Emiliania huxleyi (strain CCMP1516)</name>
    <dbReference type="NCBI Taxonomy" id="280463"/>
    <lineage>
        <taxon>Eukaryota</taxon>
        <taxon>Haptista</taxon>
        <taxon>Haptophyta</taxon>
        <taxon>Prymnesiophyceae</taxon>
        <taxon>Isochrysidales</taxon>
        <taxon>Noelaerhabdaceae</taxon>
        <taxon>Emiliania</taxon>
    </lineage>
</organism>
<dbReference type="PANTHER" id="PTHR43677">
    <property type="entry name" value="SHORT-CHAIN DEHYDROGENASE/REDUCTASE"/>
    <property type="match status" value="1"/>
</dbReference>
<dbReference type="InterPro" id="IPR036291">
    <property type="entry name" value="NAD(P)-bd_dom_sf"/>
</dbReference>
<dbReference type="Pfam" id="PF08240">
    <property type="entry name" value="ADH_N"/>
    <property type="match status" value="1"/>
</dbReference>
<feature type="domain" description="Enoyl reductase (ER)" evidence="1">
    <location>
        <begin position="13"/>
        <end position="307"/>
    </location>
</feature>
<dbReference type="InterPro" id="IPR051397">
    <property type="entry name" value="Zn-ADH-like_protein"/>
</dbReference>
<accession>A0A0D3I5P2</accession>
<dbReference type="SUPFAM" id="SSF50129">
    <property type="entry name" value="GroES-like"/>
    <property type="match status" value="1"/>
</dbReference>
<dbReference type="SMART" id="SM00829">
    <property type="entry name" value="PKS_ER"/>
    <property type="match status" value="1"/>
</dbReference>
<dbReference type="GeneID" id="17252680"/>
<dbReference type="Gene3D" id="3.90.180.10">
    <property type="entry name" value="Medium-chain alcohol dehydrogenases, catalytic domain"/>
    <property type="match status" value="1"/>
</dbReference>
<evidence type="ECO:0000313" key="2">
    <source>
        <dbReference type="EnsemblProtists" id="EOD06577"/>
    </source>
</evidence>
<evidence type="ECO:0000313" key="3">
    <source>
        <dbReference type="Proteomes" id="UP000013827"/>
    </source>
</evidence>
<dbReference type="SUPFAM" id="SSF51735">
    <property type="entry name" value="NAD(P)-binding Rossmann-fold domains"/>
    <property type="match status" value="1"/>
</dbReference>
<dbReference type="InterPro" id="IPR013149">
    <property type="entry name" value="ADH-like_C"/>
</dbReference>
<keyword evidence="3" id="KW-1185">Reference proteome</keyword>
<dbReference type="PANTHER" id="PTHR43677:SF3">
    <property type="entry name" value="PROSTAGLANDIN REDUCTASE 3"/>
    <property type="match status" value="1"/>
</dbReference>
<dbReference type="InterPro" id="IPR020843">
    <property type="entry name" value="ER"/>
</dbReference>
<dbReference type="PaxDb" id="2903-EOD06577"/>
<dbReference type="STRING" id="2903.R1BBC3"/>
<proteinExistence type="predicted"/>
<dbReference type="KEGG" id="ehx:EMIHUDRAFT_43295"/>
<dbReference type="HOGENOM" id="CLU_026673_29_4_1"/>